<gene>
    <name evidence="2" type="ORF">EM932_06090</name>
</gene>
<comment type="caution">
    <text evidence="2">The sequence shown here is derived from an EMBL/GenBank/DDBJ whole genome shotgun (WGS) entry which is preliminary data.</text>
</comment>
<name>A0A4S1DZZ5_9FLAO</name>
<dbReference type="OrthoDB" id="1163550at2"/>
<evidence type="ECO:0000256" key="1">
    <source>
        <dbReference type="SAM" id="MobiDB-lite"/>
    </source>
</evidence>
<dbReference type="EMBL" id="SRSO01000006">
    <property type="protein sequence ID" value="TGV03593.1"/>
    <property type="molecule type" value="Genomic_DNA"/>
</dbReference>
<dbReference type="RefSeq" id="WP_135876287.1">
    <property type="nucleotide sequence ID" value="NZ_SRSO01000006.1"/>
</dbReference>
<proteinExistence type="predicted"/>
<dbReference type="AlphaFoldDB" id="A0A4S1DZZ5"/>
<reference evidence="2 3" key="1">
    <citation type="submission" date="2019-04" db="EMBL/GenBank/DDBJ databases">
        <authorList>
            <person name="Liu A."/>
        </authorList>
    </citation>
    <scope>NUCLEOTIDE SEQUENCE [LARGE SCALE GENOMIC DNA]</scope>
    <source>
        <strain evidence="2 3">RZ03</strain>
    </source>
</reference>
<evidence type="ECO:0000313" key="3">
    <source>
        <dbReference type="Proteomes" id="UP000307602"/>
    </source>
</evidence>
<protein>
    <submittedName>
        <fullName evidence="2">Uncharacterized protein</fullName>
    </submittedName>
</protein>
<organism evidence="2 3">
    <name type="scientific">Flavivirga rizhaonensis</name>
    <dbReference type="NCBI Taxonomy" id="2559571"/>
    <lineage>
        <taxon>Bacteria</taxon>
        <taxon>Pseudomonadati</taxon>
        <taxon>Bacteroidota</taxon>
        <taxon>Flavobacteriia</taxon>
        <taxon>Flavobacteriales</taxon>
        <taxon>Flavobacteriaceae</taxon>
        <taxon>Flavivirga</taxon>
    </lineage>
</organism>
<sequence length="193" mass="22532">MTIEKLQKLKLDAVKPETLQKAVKDLLEDYNEATDKETFNKIAKDNIEKVFSLVEKLAPDAIVKEKKNPEPKPKGKEEKKLSKDTKKELDALSEGIKQCRIKIRKYNEEKRKGKPQKPKPKRHEKIKKHFISIGNLIPPNLKENLEVQKEAEKILLRGYREIINAFRINTIHVKEGVEAIKDKYDEIEEKIKK</sequence>
<accession>A0A4S1DZZ5</accession>
<feature type="region of interest" description="Disordered" evidence="1">
    <location>
        <begin position="106"/>
        <end position="125"/>
    </location>
</feature>
<keyword evidence="3" id="KW-1185">Reference proteome</keyword>
<feature type="compositionally biased region" description="Basic residues" evidence="1">
    <location>
        <begin position="112"/>
        <end position="125"/>
    </location>
</feature>
<dbReference type="Proteomes" id="UP000307602">
    <property type="component" value="Unassembled WGS sequence"/>
</dbReference>
<feature type="region of interest" description="Disordered" evidence="1">
    <location>
        <begin position="62"/>
        <end position="87"/>
    </location>
</feature>
<evidence type="ECO:0000313" key="2">
    <source>
        <dbReference type="EMBL" id="TGV03593.1"/>
    </source>
</evidence>